<dbReference type="PANTHER" id="PTHR46268:SF6">
    <property type="entry name" value="UNIVERSAL STRESS PROTEIN UP12"/>
    <property type="match status" value="1"/>
</dbReference>
<organism evidence="3">
    <name type="scientific">marine sediment metagenome</name>
    <dbReference type="NCBI Taxonomy" id="412755"/>
    <lineage>
        <taxon>unclassified sequences</taxon>
        <taxon>metagenomes</taxon>
        <taxon>ecological metagenomes</taxon>
    </lineage>
</organism>
<name>A0A0F9HFG3_9ZZZZ</name>
<evidence type="ECO:0000259" key="2">
    <source>
        <dbReference type="Pfam" id="PF00582"/>
    </source>
</evidence>
<dbReference type="Pfam" id="PF00582">
    <property type="entry name" value="Usp"/>
    <property type="match status" value="1"/>
</dbReference>
<dbReference type="EMBL" id="LAZR01024845">
    <property type="protein sequence ID" value="KKL73822.1"/>
    <property type="molecule type" value="Genomic_DNA"/>
</dbReference>
<dbReference type="AlphaFoldDB" id="A0A0F9HFG3"/>
<evidence type="ECO:0000256" key="1">
    <source>
        <dbReference type="ARBA" id="ARBA00008791"/>
    </source>
</evidence>
<dbReference type="SUPFAM" id="SSF52402">
    <property type="entry name" value="Adenine nucleotide alpha hydrolases-like"/>
    <property type="match status" value="1"/>
</dbReference>
<gene>
    <name evidence="3" type="ORF">LCGC14_2071060</name>
</gene>
<proteinExistence type="inferred from homology"/>
<evidence type="ECO:0000313" key="3">
    <source>
        <dbReference type="EMBL" id="KKL73822.1"/>
    </source>
</evidence>
<dbReference type="InterPro" id="IPR006016">
    <property type="entry name" value="UspA"/>
</dbReference>
<dbReference type="PANTHER" id="PTHR46268">
    <property type="entry name" value="STRESS RESPONSE PROTEIN NHAX"/>
    <property type="match status" value="1"/>
</dbReference>
<feature type="domain" description="UspA" evidence="2">
    <location>
        <begin position="2"/>
        <end position="130"/>
    </location>
</feature>
<dbReference type="Gene3D" id="3.40.50.620">
    <property type="entry name" value="HUPs"/>
    <property type="match status" value="1"/>
</dbReference>
<protein>
    <recommendedName>
        <fullName evidence="2">UspA domain-containing protein</fullName>
    </recommendedName>
</protein>
<dbReference type="CDD" id="cd00293">
    <property type="entry name" value="USP-like"/>
    <property type="match status" value="1"/>
</dbReference>
<accession>A0A0F9HFG3</accession>
<sequence length="138" mass="14853">MPVDGSQASMDALALACLLAKHNKGTVYAVYVVEVARTLPFDADLSAEAEEGEGILARAEQVADSLNFEITSEILQARDAGHAIVDEAIERDVDGILAGMEYKRPLGEFQMGTTVQYILRNAHCQVIICRSAAESPSK</sequence>
<reference evidence="3" key="1">
    <citation type="journal article" date="2015" name="Nature">
        <title>Complex archaea that bridge the gap between prokaryotes and eukaryotes.</title>
        <authorList>
            <person name="Spang A."/>
            <person name="Saw J.H."/>
            <person name="Jorgensen S.L."/>
            <person name="Zaremba-Niedzwiedzka K."/>
            <person name="Martijn J."/>
            <person name="Lind A.E."/>
            <person name="van Eijk R."/>
            <person name="Schleper C."/>
            <person name="Guy L."/>
            <person name="Ettema T.J."/>
        </authorList>
    </citation>
    <scope>NUCLEOTIDE SEQUENCE</scope>
</reference>
<comment type="similarity">
    <text evidence="1">Belongs to the universal stress protein A family.</text>
</comment>
<dbReference type="InterPro" id="IPR014729">
    <property type="entry name" value="Rossmann-like_a/b/a_fold"/>
</dbReference>
<comment type="caution">
    <text evidence="3">The sequence shown here is derived from an EMBL/GenBank/DDBJ whole genome shotgun (WGS) entry which is preliminary data.</text>
</comment>